<keyword evidence="2 6" id="KW-0812">Transmembrane</keyword>
<dbReference type="EMBL" id="ML976614">
    <property type="protein sequence ID" value="KAF1850800.1"/>
    <property type="molecule type" value="Genomic_DNA"/>
</dbReference>
<evidence type="ECO:0000256" key="2">
    <source>
        <dbReference type="ARBA" id="ARBA00022692"/>
    </source>
</evidence>
<dbReference type="RefSeq" id="XP_040793363.1">
    <property type="nucleotide sequence ID" value="XM_040937540.1"/>
</dbReference>
<dbReference type="OrthoDB" id="2830640at2759"/>
<evidence type="ECO:0000313" key="8">
    <source>
        <dbReference type="Proteomes" id="UP000800039"/>
    </source>
</evidence>
<dbReference type="Gene3D" id="1.20.58.340">
    <property type="entry name" value="Magnesium transport protein CorA, transmembrane region"/>
    <property type="match status" value="1"/>
</dbReference>
<reference evidence="7" key="1">
    <citation type="submission" date="2020-01" db="EMBL/GenBank/DDBJ databases">
        <authorList>
            <consortium name="DOE Joint Genome Institute"/>
            <person name="Haridas S."/>
            <person name="Albert R."/>
            <person name="Binder M."/>
            <person name="Bloem J."/>
            <person name="Labutti K."/>
            <person name="Salamov A."/>
            <person name="Andreopoulos B."/>
            <person name="Baker S.E."/>
            <person name="Barry K."/>
            <person name="Bills G."/>
            <person name="Bluhm B.H."/>
            <person name="Cannon C."/>
            <person name="Castanera R."/>
            <person name="Culley D.E."/>
            <person name="Daum C."/>
            <person name="Ezra D."/>
            <person name="Gonzalez J.B."/>
            <person name="Henrissat B."/>
            <person name="Kuo A."/>
            <person name="Liang C."/>
            <person name="Lipzen A."/>
            <person name="Lutzoni F."/>
            <person name="Magnuson J."/>
            <person name="Mondo S."/>
            <person name="Nolan M."/>
            <person name="Ohm R."/>
            <person name="Pangilinan J."/>
            <person name="Park H.-J."/>
            <person name="Ramirez L."/>
            <person name="Alfaro M."/>
            <person name="Sun H."/>
            <person name="Tritt A."/>
            <person name="Yoshinaga Y."/>
            <person name="Zwiers L.-H."/>
            <person name="Turgeon B.G."/>
            <person name="Goodwin S.B."/>
            <person name="Spatafora J.W."/>
            <person name="Crous P.W."/>
            <person name="Grigoriev I.V."/>
        </authorList>
    </citation>
    <scope>NUCLEOTIDE SEQUENCE</scope>
    <source>
        <strain evidence="7">CBS 394.84</strain>
    </source>
</reference>
<accession>A0A9P4GS87</accession>
<dbReference type="Proteomes" id="UP000800039">
    <property type="component" value="Unassembled WGS sequence"/>
</dbReference>
<feature type="transmembrane region" description="Helical" evidence="6">
    <location>
        <begin position="468"/>
        <end position="491"/>
    </location>
</feature>
<gene>
    <name evidence="7" type="ORF">K460DRAFT_412448</name>
</gene>
<keyword evidence="8" id="KW-1185">Reference proteome</keyword>
<keyword evidence="3 6" id="KW-1133">Transmembrane helix</keyword>
<proteinExistence type="predicted"/>
<dbReference type="AlphaFoldDB" id="A0A9P4GS87"/>
<dbReference type="InterPro" id="IPR045863">
    <property type="entry name" value="CorA_TM1_TM2"/>
</dbReference>
<comment type="caution">
    <text evidence="7">The sequence shown here is derived from an EMBL/GenBank/DDBJ whole genome shotgun (WGS) entry which is preliminary data.</text>
</comment>
<feature type="transmembrane region" description="Helical" evidence="6">
    <location>
        <begin position="503"/>
        <end position="524"/>
    </location>
</feature>
<organism evidence="7 8">
    <name type="scientific">Cucurbitaria berberidis CBS 394.84</name>
    <dbReference type="NCBI Taxonomy" id="1168544"/>
    <lineage>
        <taxon>Eukaryota</taxon>
        <taxon>Fungi</taxon>
        <taxon>Dikarya</taxon>
        <taxon>Ascomycota</taxon>
        <taxon>Pezizomycotina</taxon>
        <taxon>Dothideomycetes</taxon>
        <taxon>Pleosporomycetidae</taxon>
        <taxon>Pleosporales</taxon>
        <taxon>Pleosporineae</taxon>
        <taxon>Cucurbitariaceae</taxon>
        <taxon>Cucurbitaria</taxon>
    </lineage>
</organism>
<evidence type="ECO:0000256" key="1">
    <source>
        <dbReference type="ARBA" id="ARBA00004141"/>
    </source>
</evidence>
<evidence type="ECO:0000256" key="3">
    <source>
        <dbReference type="ARBA" id="ARBA00022989"/>
    </source>
</evidence>
<keyword evidence="4 6" id="KW-0472">Membrane</keyword>
<name>A0A9P4GS87_9PLEO</name>
<feature type="region of interest" description="Disordered" evidence="5">
    <location>
        <begin position="116"/>
        <end position="135"/>
    </location>
</feature>
<dbReference type="GeneID" id="63854790"/>
<comment type="subcellular location">
    <subcellularLocation>
        <location evidence="1">Membrane</location>
        <topology evidence="1">Multi-pass membrane protein</topology>
    </subcellularLocation>
</comment>
<evidence type="ECO:0000313" key="7">
    <source>
        <dbReference type="EMBL" id="KAF1850800.1"/>
    </source>
</evidence>
<protein>
    <submittedName>
        <fullName evidence="7">Uncharacterized protein</fullName>
    </submittedName>
</protein>
<evidence type="ECO:0000256" key="5">
    <source>
        <dbReference type="SAM" id="MobiDB-lite"/>
    </source>
</evidence>
<dbReference type="GO" id="GO:0016020">
    <property type="term" value="C:membrane"/>
    <property type="evidence" value="ECO:0007669"/>
    <property type="project" value="UniProtKB-SubCell"/>
</dbReference>
<dbReference type="SUPFAM" id="SSF144083">
    <property type="entry name" value="Magnesium transport protein CorA, transmembrane region"/>
    <property type="match status" value="1"/>
</dbReference>
<evidence type="ECO:0000256" key="4">
    <source>
        <dbReference type="ARBA" id="ARBA00023136"/>
    </source>
</evidence>
<sequence>MDWPQDNACLSQKTADLERLFKYRPQSSIVIEVVENSGFRMQIWSLGTENEWAQWLHCQASNNPSDRGFVLILAKRAGEVSGCEPSENPMTYSEWRGKLDANAIPKASIRRTTTFAPLGDNKQTGPSIEAHNTSVRQKEQSIRTLPFSVETFKSICEQFHIHESITRAMSRSDVPSFSCDSVKMGQPAYVYNCRTSNSWDSDLALTATYYPKFGFTYAMIFGCPQSVERSIVERLRTVTYEATHPLLLPGIFSELEMIRHKRLVETSINDVEAKIFELDFQANEVQYLSKDEIEKRNEAKRTSWLDLTYLRNSLITWNTQTLKMSKHAEELNAKLFNPCNAQEIRSHRAEAEETSRNPIYLEHRSALLSKLVPGSCTSEKQLIKSMDVESDSGQLKADIVYLEQMESVGNKIRFRLEAIRDEYDEKIRDCTMRVEGMAMATQWAHSETAVEVALATSRDSKVMRSISLVTMVFLPGTFFASIFSMSFFNWFGSEGKSRISSSVWIYVVITVLFTGVTIGLWYFFVIHRSTKRKVDEEKVIVD</sequence>
<evidence type="ECO:0000256" key="6">
    <source>
        <dbReference type="SAM" id="Phobius"/>
    </source>
</evidence>